<accession>A0AAN9A662</accession>
<proteinExistence type="predicted"/>
<comment type="caution">
    <text evidence="1">The sequence shown here is derived from an EMBL/GenBank/DDBJ whole genome shotgun (WGS) entry which is preliminary data.</text>
</comment>
<evidence type="ECO:0000313" key="1">
    <source>
        <dbReference type="EMBL" id="KAK7082086.1"/>
    </source>
</evidence>
<sequence>MIEVMKEYKIHPQIREAVAYVNTEDKTYIALGRELRQEMNVTSGIKLGCTGNYIKWSLYNRQLHQMELVGGFDSQEIPPHCN</sequence>
<evidence type="ECO:0000313" key="2">
    <source>
        <dbReference type="Proteomes" id="UP001381693"/>
    </source>
</evidence>
<dbReference type="Proteomes" id="UP001381693">
    <property type="component" value="Unassembled WGS sequence"/>
</dbReference>
<dbReference type="AlphaFoldDB" id="A0AAN9A662"/>
<organism evidence="1 2">
    <name type="scientific">Halocaridina rubra</name>
    <name type="common">Hawaiian red shrimp</name>
    <dbReference type="NCBI Taxonomy" id="373956"/>
    <lineage>
        <taxon>Eukaryota</taxon>
        <taxon>Metazoa</taxon>
        <taxon>Ecdysozoa</taxon>
        <taxon>Arthropoda</taxon>
        <taxon>Crustacea</taxon>
        <taxon>Multicrustacea</taxon>
        <taxon>Malacostraca</taxon>
        <taxon>Eumalacostraca</taxon>
        <taxon>Eucarida</taxon>
        <taxon>Decapoda</taxon>
        <taxon>Pleocyemata</taxon>
        <taxon>Caridea</taxon>
        <taxon>Atyoidea</taxon>
        <taxon>Atyidae</taxon>
        <taxon>Halocaridina</taxon>
    </lineage>
</organism>
<protein>
    <submittedName>
        <fullName evidence="1">Uncharacterized protein</fullName>
    </submittedName>
</protein>
<reference evidence="1 2" key="1">
    <citation type="submission" date="2023-11" db="EMBL/GenBank/DDBJ databases">
        <title>Halocaridina rubra genome assembly.</title>
        <authorList>
            <person name="Smith C."/>
        </authorList>
    </citation>
    <scope>NUCLEOTIDE SEQUENCE [LARGE SCALE GENOMIC DNA]</scope>
    <source>
        <strain evidence="1">EP-1</strain>
        <tissue evidence="1">Whole</tissue>
    </source>
</reference>
<gene>
    <name evidence="1" type="ORF">SK128_007405</name>
</gene>
<name>A0AAN9A662_HALRR</name>
<dbReference type="EMBL" id="JAXCGZ010004205">
    <property type="protein sequence ID" value="KAK7082086.1"/>
    <property type="molecule type" value="Genomic_DNA"/>
</dbReference>
<keyword evidence="2" id="KW-1185">Reference proteome</keyword>